<dbReference type="Pfam" id="PF04015">
    <property type="entry name" value="DUF362"/>
    <property type="match status" value="1"/>
</dbReference>
<dbReference type="InterPro" id="IPR017900">
    <property type="entry name" value="4Fe4S_Fe_S_CS"/>
</dbReference>
<dbReference type="AlphaFoldDB" id="X0TN16"/>
<evidence type="ECO:0000259" key="1">
    <source>
        <dbReference type="PROSITE" id="PS51379"/>
    </source>
</evidence>
<accession>X0TN16</accession>
<gene>
    <name evidence="2" type="ORF">S01H1_05958</name>
</gene>
<feature type="domain" description="4Fe-4S ferredoxin-type" evidence="1">
    <location>
        <begin position="192"/>
        <end position="220"/>
    </location>
</feature>
<comment type="caution">
    <text evidence="2">The sequence shown here is derived from an EMBL/GenBank/DDBJ whole genome shotgun (WGS) entry which is preliminary data.</text>
</comment>
<dbReference type="InterPro" id="IPR017896">
    <property type="entry name" value="4Fe4S_Fe-S-bd"/>
</dbReference>
<name>X0TN16_9ZZZZ</name>
<dbReference type="SUPFAM" id="SSF54862">
    <property type="entry name" value="4Fe-4S ferredoxins"/>
    <property type="match status" value="1"/>
</dbReference>
<dbReference type="Gene3D" id="3.30.70.20">
    <property type="match status" value="1"/>
</dbReference>
<proteinExistence type="predicted"/>
<feature type="non-terminal residue" evidence="2">
    <location>
        <position position="271"/>
    </location>
</feature>
<dbReference type="PROSITE" id="PS00198">
    <property type="entry name" value="4FE4S_FER_1"/>
    <property type="match status" value="2"/>
</dbReference>
<feature type="domain" description="4Fe-4S ferredoxin-type" evidence="1">
    <location>
        <begin position="163"/>
        <end position="191"/>
    </location>
</feature>
<organism evidence="2">
    <name type="scientific">marine sediment metagenome</name>
    <dbReference type="NCBI Taxonomy" id="412755"/>
    <lineage>
        <taxon>unclassified sequences</taxon>
        <taxon>metagenomes</taxon>
        <taxon>ecological metagenomes</taxon>
    </lineage>
</organism>
<dbReference type="InterPro" id="IPR007160">
    <property type="entry name" value="DUF362"/>
</dbReference>
<protein>
    <recommendedName>
        <fullName evidence="1">4Fe-4S ferredoxin-type domain-containing protein</fullName>
    </recommendedName>
</protein>
<reference evidence="2" key="1">
    <citation type="journal article" date="2014" name="Front. Microbiol.">
        <title>High frequency of phylogenetically diverse reductive dehalogenase-homologous genes in deep subseafloor sedimentary metagenomes.</title>
        <authorList>
            <person name="Kawai M."/>
            <person name="Futagami T."/>
            <person name="Toyoda A."/>
            <person name="Takaki Y."/>
            <person name="Nishi S."/>
            <person name="Hori S."/>
            <person name="Arai W."/>
            <person name="Tsubouchi T."/>
            <person name="Morono Y."/>
            <person name="Uchiyama I."/>
            <person name="Ito T."/>
            <person name="Fujiyama A."/>
            <person name="Inagaki F."/>
            <person name="Takami H."/>
        </authorList>
    </citation>
    <scope>NUCLEOTIDE SEQUENCE</scope>
    <source>
        <strain evidence="2">Expedition CK06-06</strain>
    </source>
</reference>
<dbReference type="EMBL" id="BARS01003095">
    <property type="protein sequence ID" value="GAF77475.1"/>
    <property type="molecule type" value="Genomic_DNA"/>
</dbReference>
<evidence type="ECO:0000313" key="2">
    <source>
        <dbReference type="EMBL" id="GAF77475.1"/>
    </source>
</evidence>
<sequence length="271" mass="30272">MNKIILTQFDDFKEKLKKQLKDYFPENSKIAIKLHMGELGNKHFLNPKYAKSVYEVCKELGYDAFLFDSPVAYTSPRHFSKGYYLVAKKHGFNFCKVKISNDSVKVKEKYLTYEVCKDLIEADGVIVLTHVTGHICSGFGGAIKNLGMGALSKKSKGKIHDGGKPIYDKGCTLCGTCAKNCPTDNIRYENNRPYFDKSWCPGCSNCAVVCPENAIKPKIANFDTLIAEGAHAALKNFKKTYFINILANISEKCDCYAGKKEQKLLGKDIGI</sequence>
<dbReference type="PROSITE" id="PS51379">
    <property type="entry name" value="4FE4S_FER_2"/>
    <property type="match status" value="2"/>
</dbReference>